<keyword evidence="12" id="KW-1185">Reference proteome</keyword>
<keyword evidence="2 7" id="KW-0812">Transmembrane</keyword>
<gene>
    <name evidence="11" type="ORF">GHT06_013172</name>
</gene>
<feature type="domain" description="G-protein coupled receptors family 3 profile" evidence="9">
    <location>
        <begin position="432"/>
        <end position="676"/>
    </location>
</feature>
<dbReference type="PANTHER" id="PTHR24060">
    <property type="entry name" value="METABOTROPIC GLUTAMATE RECEPTOR"/>
    <property type="match status" value="1"/>
</dbReference>
<feature type="transmembrane region" description="Helical" evidence="7">
    <location>
        <begin position="590"/>
        <end position="609"/>
    </location>
</feature>
<feature type="transmembrane region" description="Helical" evidence="7">
    <location>
        <begin position="469"/>
        <end position="490"/>
    </location>
</feature>
<evidence type="ECO:0000259" key="9">
    <source>
        <dbReference type="Pfam" id="PF00003"/>
    </source>
</evidence>
<feature type="domain" description="Receptor ligand binding region" evidence="10">
    <location>
        <begin position="74"/>
        <end position="276"/>
    </location>
</feature>
<feature type="transmembrane region" description="Helical" evidence="7">
    <location>
        <begin position="502"/>
        <end position="523"/>
    </location>
</feature>
<name>A0AAD5KZM7_9CRUS</name>
<dbReference type="AlphaFoldDB" id="A0AAD5KZM7"/>
<dbReference type="Gene3D" id="3.40.50.2300">
    <property type="match status" value="2"/>
</dbReference>
<reference evidence="11 12" key="1">
    <citation type="submission" date="2022-05" db="EMBL/GenBank/DDBJ databases">
        <title>A multi-omics perspective on studying reproductive biology in Daphnia sinensis.</title>
        <authorList>
            <person name="Jia J."/>
        </authorList>
    </citation>
    <scope>NUCLEOTIDE SEQUENCE [LARGE SCALE GENOMIC DNA]</scope>
    <source>
        <strain evidence="11 12">WSL</strain>
    </source>
</reference>
<comment type="subcellular location">
    <subcellularLocation>
        <location evidence="1">Membrane</location>
        <topology evidence="1">Multi-pass membrane protein</topology>
    </subcellularLocation>
</comment>
<feature type="region of interest" description="Disordered" evidence="6">
    <location>
        <begin position="699"/>
        <end position="745"/>
    </location>
</feature>
<keyword evidence="8" id="KW-0732">Signal</keyword>
<keyword evidence="4 7" id="KW-0472">Membrane</keyword>
<evidence type="ECO:0000313" key="12">
    <source>
        <dbReference type="Proteomes" id="UP000820818"/>
    </source>
</evidence>
<feature type="transmembrane region" description="Helical" evidence="7">
    <location>
        <begin position="649"/>
        <end position="674"/>
    </location>
</feature>
<evidence type="ECO:0000256" key="4">
    <source>
        <dbReference type="ARBA" id="ARBA00023136"/>
    </source>
</evidence>
<evidence type="ECO:0000256" key="5">
    <source>
        <dbReference type="ARBA" id="ARBA00023180"/>
    </source>
</evidence>
<feature type="signal peptide" evidence="8">
    <location>
        <begin position="1"/>
        <end position="23"/>
    </location>
</feature>
<dbReference type="Pfam" id="PF00003">
    <property type="entry name" value="7tm_3"/>
    <property type="match status" value="1"/>
</dbReference>
<feature type="transmembrane region" description="Helical" evidence="7">
    <location>
        <begin position="621"/>
        <end position="643"/>
    </location>
</feature>
<dbReference type="InterPro" id="IPR050726">
    <property type="entry name" value="mGluR"/>
</dbReference>
<evidence type="ECO:0000256" key="3">
    <source>
        <dbReference type="ARBA" id="ARBA00022989"/>
    </source>
</evidence>
<dbReference type="EMBL" id="WJBH02000003">
    <property type="protein sequence ID" value="KAI9562207.1"/>
    <property type="molecule type" value="Genomic_DNA"/>
</dbReference>
<evidence type="ECO:0000259" key="10">
    <source>
        <dbReference type="Pfam" id="PF01094"/>
    </source>
</evidence>
<accession>A0AAD5KZM7</accession>
<sequence length="745" mass="82859">MKPISSLIVVTLLLTTRILQSLGDQNQSVSECSKESSLVYEEKGDVTVTVLLDLTQGPQCNQKNAASMQSMNGILQTFQTLNSIQYLKDLKIGIRIFDTCGQESIALQAVLETALEANLTHGYSCRVGVYLGFLFPVRSYPSAVQLLSVLNLPATDISYWQTTSPLDAVSDLLVRLRWSSIAVISQSKQALLSFSKKAGERSICIVAQTVLSPINRQALKTKEMTVRAVRRSKRSGSKVYLLIGSSEFLLAVLPYFQANSTTGSHYKYVLVAADNWNSNFTEEVAAIAQEAFIIRPQRVLTDDNVSARVLYSLIKQFKNHLSSTCSDKINACDFEPHHLIKKTTLAEEDLRILKLSTDISIYNELFPVTYVSKKSAKGPQTVVEVGNIHEDKFIPTRNMDVVREEITECKDCLCTNVDSSSGFIFQLSTDLHIIVIGSISILGILLTLTGTMFIFHIQCCSNHEDRSGNFIFLLLVAILLLFLVSFLYLLVPSNVLCLGRVIALSGAYTFFLASIFSTAATSLVGTRPDDKSARLCIQMLLFVLAISVQAPVLTYETLFRDDTLQINKILTDYGPKTECILDDLLSLKLFLYPTILHGIVSLGSLIVIYHHWHVSAIKINLSVSSLICLLINITWSVLYFQIGNEWRDVIILAGIQGFFFFLRNAFVILFGVVLPKIVMGLQNLHHSFPPKAWQVAGNASDPDDQANSSLTPPPIRPNQQHIYAIPSEYDRRSSDSDYDNRNTGM</sequence>
<organism evidence="11 12">
    <name type="scientific">Daphnia sinensis</name>
    <dbReference type="NCBI Taxonomy" id="1820382"/>
    <lineage>
        <taxon>Eukaryota</taxon>
        <taxon>Metazoa</taxon>
        <taxon>Ecdysozoa</taxon>
        <taxon>Arthropoda</taxon>
        <taxon>Crustacea</taxon>
        <taxon>Branchiopoda</taxon>
        <taxon>Diplostraca</taxon>
        <taxon>Cladocera</taxon>
        <taxon>Anomopoda</taxon>
        <taxon>Daphniidae</taxon>
        <taxon>Daphnia</taxon>
        <taxon>Daphnia similis group</taxon>
    </lineage>
</organism>
<proteinExistence type="predicted"/>
<evidence type="ECO:0000256" key="6">
    <source>
        <dbReference type="SAM" id="MobiDB-lite"/>
    </source>
</evidence>
<dbReference type="GO" id="GO:0016020">
    <property type="term" value="C:membrane"/>
    <property type="evidence" value="ECO:0007669"/>
    <property type="project" value="UniProtKB-SubCell"/>
</dbReference>
<dbReference type="GO" id="GO:0004930">
    <property type="term" value="F:G protein-coupled receptor activity"/>
    <property type="evidence" value="ECO:0007669"/>
    <property type="project" value="InterPro"/>
</dbReference>
<protein>
    <recommendedName>
        <fullName evidence="13">G-protein coupled receptors family 3 profile domain-containing protein</fullName>
    </recommendedName>
</protein>
<comment type="caution">
    <text evidence="11">The sequence shown here is derived from an EMBL/GenBank/DDBJ whole genome shotgun (WGS) entry which is preliminary data.</text>
</comment>
<evidence type="ECO:0000313" key="11">
    <source>
        <dbReference type="EMBL" id="KAI9562207.1"/>
    </source>
</evidence>
<evidence type="ECO:0008006" key="13">
    <source>
        <dbReference type="Google" id="ProtNLM"/>
    </source>
</evidence>
<evidence type="ECO:0000256" key="2">
    <source>
        <dbReference type="ARBA" id="ARBA00022692"/>
    </source>
</evidence>
<feature type="compositionally biased region" description="Basic and acidic residues" evidence="6">
    <location>
        <begin position="728"/>
        <end position="745"/>
    </location>
</feature>
<feature type="chain" id="PRO_5042232178" description="G-protein coupled receptors family 3 profile domain-containing protein" evidence="8">
    <location>
        <begin position="24"/>
        <end position="745"/>
    </location>
</feature>
<dbReference type="InterPro" id="IPR001828">
    <property type="entry name" value="ANF_lig-bd_rcpt"/>
</dbReference>
<dbReference type="SUPFAM" id="SSF53822">
    <property type="entry name" value="Periplasmic binding protein-like I"/>
    <property type="match status" value="1"/>
</dbReference>
<keyword evidence="3 7" id="KW-1133">Transmembrane helix</keyword>
<dbReference type="Proteomes" id="UP000820818">
    <property type="component" value="Linkage Group LG3"/>
</dbReference>
<dbReference type="InterPro" id="IPR028082">
    <property type="entry name" value="Peripla_BP_I"/>
</dbReference>
<dbReference type="InterPro" id="IPR017978">
    <property type="entry name" value="GPCR_3_C"/>
</dbReference>
<evidence type="ECO:0000256" key="7">
    <source>
        <dbReference type="SAM" id="Phobius"/>
    </source>
</evidence>
<keyword evidence="5" id="KW-0325">Glycoprotein</keyword>
<evidence type="ECO:0000256" key="8">
    <source>
        <dbReference type="SAM" id="SignalP"/>
    </source>
</evidence>
<feature type="transmembrane region" description="Helical" evidence="7">
    <location>
        <begin position="431"/>
        <end position="457"/>
    </location>
</feature>
<feature type="transmembrane region" description="Helical" evidence="7">
    <location>
        <begin position="535"/>
        <end position="555"/>
    </location>
</feature>
<evidence type="ECO:0000256" key="1">
    <source>
        <dbReference type="ARBA" id="ARBA00004141"/>
    </source>
</evidence>
<dbReference type="Pfam" id="PF01094">
    <property type="entry name" value="ANF_receptor"/>
    <property type="match status" value="1"/>
</dbReference>